<sequence>MEDKAPEQNVAGNQVNTRILPQDKIVQEEVLNQLKLIRDDIQKQLYDTASPAREAYVQKANFTYALIYKVKDEFQSPKDIMKFIHELEKKYPLAIDTIDQVKHLPGMQAFL</sequence>
<dbReference type="EMBL" id="LNYW01000043">
    <property type="protein sequence ID" value="KTD60760.1"/>
    <property type="molecule type" value="Genomic_DNA"/>
</dbReference>
<protein>
    <submittedName>
        <fullName evidence="1">Uncharacterized protein</fullName>
    </submittedName>
</protein>
<organism evidence="1 2">
    <name type="scientific">Legionella shakespearei DSM 23087</name>
    <dbReference type="NCBI Taxonomy" id="1122169"/>
    <lineage>
        <taxon>Bacteria</taxon>
        <taxon>Pseudomonadati</taxon>
        <taxon>Pseudomonadota</taxon>
        <taxon>Gammaproteobacteria</taxon>
        <taxon>Legionellales</taxon>
        <taxon>Legionellaceae</taxon>
        <taxon>Legionella</taxon>
    </lineage>
</organism>
<dbReference type="AlphaFoldDB" id="A0A0W0YV76"/>
<reference evidence="1 2" key="1">
    <citation type="submission" date="2015-11" db="EMBL/GenBank/DDBJ databases">
        <title>Genomic analysis of 38 Legionella species identifies large and diverse effector repertoires.</title>
        <authorList>
            <person name="Burstein D."/>
            <person name="Amaro F."/>
            <person name="Zusman T."/>
            <person name="Lifshitz Z."/>
            <person name="Cohen O."/>
            <person name="Gilbert J.A."/>
            <person name="Pupko T."/>
            <person name="Shuman H.A."/>
            <person name="Segal G."/>
        </authorList>
    </citation>
    <scope>NUCLEOTIDE SEQUENCE [LARGE SCALE GENOMIC DNA]</scope>
    <source>
        <strain evidence="1 2">ATCC 49655</strain>
    </source>
</reference>
<keyword evidence="2" id="KW-1185">Reference proteome</keyword>
<dbReference type="RefSeq" id="WP_018577568.1">
    <property type="nucleotide sequence ID" value="NZ_KB892404.1"/>
</dbReference>
<dbReference type="eggNOG" id="ENOG5031F39">
    <property type="taxonomic scope" value="Bacteria"/>
</dbReference>
<dbReference type="Proteomes" id="UP000054600">
    <property type="component" value="Unassembled WGS sequence"/>
</dbReference>
<comment type="caution">
    <text evidence="1">The sequence shown here is derived from an EMBL/GenBank/DDBJ whole genome shotgun (WGS) entry which is preliminary data.</text>
</comment>
<proteinExistence type="predicted"/>
<dbReference type="PATRIC" id="fig|1122169.6.peg.1701"/>
<evidence type="ECO:0000313" key="2">
    <source>
        <dbReference type="Proteomes" id="UP000054600"/>
    </source>
</evidence>
<dbReference type="OrthoDB" id="9903837at2"/>
<gene>
    <name evidence="1" type="ORF">Lsha_1477</name>
</gene>
<accession>A0A0W0YV76</accession>
<evidence type="ECO:0000313" key="1">
    <source>
        <dbReference type="EMBL" id="KTD60760.1"/>
    </source>
</evidence>
<name>A0A0W0YV76_9GAMM</name>